<accession>A0A1J5PUF9</accession>
<protein>
    <submittedName>
        <fullName evidence="1">Uncharacterized protein</fullName>
    </submittedName>
</protein>
<comment type="caution">
    <text evidence="1">The sequence shown here is derived from an EMBL/GenBank/DDBJ whole genome shotgun (WGS) entry which is preliminary data.</text>
</comment>
<proteinExistence type="predicted"/>
<reference evidence="1" key="1">
    <citation type="submission" date="2016-10" db="EMBL/GenBank/DDBJ databases">
        <title>Sequence of Gallionella enrichment culture.</title>
        <authorList>
            <person name="Poehlein A."/>
            <person name="Muehling M."/>
            <person name="Daniel R."/>
        </authorList>
    </citation>
    <scope>NUCLEOTIDE SEQUENCE</scope>
</reference>
<sequence length="105" mass="11566">MPGRRILLGLHRPRGQPGTHAIDRARQATGHRFSQDQRVGLQAMGHGIPPRATAEGMGFIQDQQGPVLSNQCLRLVPKTGLRQHHANVGHHRFSQYAGDRVVLQG</sequence>
<organism evidence="1">
    <name type="scientific">mine drainage metagenome</name>
    <dbReference type="NCBI Taxonomy" id="410659"/>
    <lineage>
        <taxon>unclassified sequences</taxon>
        <taxon>metagenomes</taxon>
        <taxon>ecological metagenomes</taxon>
    </lineage>
</organism>
<gene>
    <name evidence="1" type="ORF">GALL_470070</name>
</gene>
<evidence type="ECO:0000313" key="1">
    <source>
        <dbReference type="EMBL" id="OIQ71375.1"/>
    </source>
</evidence>
<dbReference type="AlphaFoldDB" id="A0A1J5PUF9"/>
<dbReference type="EMBL" id="MLJW01003758">
    <property type="protein sequence ID" value="OIQ71375.1"/>
    <property type="molecule type" value="Genomic_DNA"/>
</dbReference>
<name>A0A1J5PUF9_9ZZZZ</name>